<name>A0A0E0N9S1_ORYRU</name>
<reference evidence="2" key="2">
    <citation type="submission" date="2015-06" db="UniProtKB">
        <authorList>
            <consortium name="EnsemblPlants"/>
        </authorList>
    </citation>
    <scope>IDENTIFICATION</scope>
</reference>
<proteinExistence type="predicted"/>
<dbReference type="Gramene" id="ORUFI02G03630.1">
    <property type="protein sequence ID" value="ORUFI02G03630.1"/>
    <property type="gene ID" value="ORUFI02G03630"/>
</dbReference>
<reference evidence="3" key="1">
    <citation type="submission" date="2013-06" db="EMBL/GenBank/DDBJ databases">
        <authorList>
            <person name="Zhao Q."/>
        </authorList>
    </citation>
    <scope>NUCLEOTIDE SEQUENCE</scope>
    <source>
        <strain evidence="3">cv. W1943</strain>
    </source>
</reference>
<feature type="compositionally biased region" description="Basic and acidic residues" evidence="1">
    <location>
        <begin position="83"/>
        <end position="98"/>
    </location>
</feature>
<dbReference type="AlphaFoldDB" id="A0A0E0N9S1"/>
<dbReference type="EnsemblPlants" id="ORUFI02G03630.1">
    <property type="protein sequence ID" value="ORUFI02G03630.1"/>
    <property type="gene ID" value="ORUFI02G03630"/>
</dbReference>
<evidence type="ECO:0000313" key="2">
    <source>
        <dbReference type="EnsemblPlants" id="ORUFI02G03630.1"/>
    </source>
</evidence>
<evidence type="ECO:0000256" key="1">
    <source>
        <dbReference type="SAM" id="MobiDB-lite"/>
    </source>
</evidence>
<dbReference type="HOGENOM" id="CLU_169930_0_0_1"/>
<feature type="compositionally biased region" description="Low complexity" evidence="1">
    <location>
        <begin position="67"/>
        <end position="78"/>
    </location>
</feature>
<organism evidence="2 3">
    <name type="scientific">Oryza rufipogon</name>
    <name type="common">Brownbeard rice</name>
    <name type="synonym">Asian wild rice</name>
    <dbReference type="NCBI Taxonomy" id="4529"/>
    <lineage>
        <taxon>Eukaryota</taxon>
        <taxon>Viridiplantae</taxon>
        <taxon>Streptophyta</taxon>
        <taxon>Embryophyta</taxon>
        <taxon>Tracheophyta</taxon>
        <taxon>Spermatophyta</taxon>
        <taxon>Magnoliopsida</taxon>
        <taxon>Liliopsida</taxon>
        <taxon>Poales</taxon>
        <taxon>Poaceae</taxon>
        <taxon>BOP clade</taxon>
        <taxon>Oryzoideae</taxon>
        <taxon>Oryzeae</taxon>
        <taxon>Oryzinae</taxon>
        <taxon>Oryza</taxon>
    </lineage>
</organism>
<keyword evidence="3" id="KW-1185">Reference proteome</keyword>
<feature type="region of interest" description="Disordered" evidence="1">
    <location>
        <begin position="1"/>
        <end position="115"/>
    </location>
</feature>
<sequence>MDVLRHGSAAWEGGGGAVAARRPTMARGGMTSTESGGARGRLLGESMTHDGEGRDEVGVGCSHHRCSNSNASTATATAGPPPGRREEAPHRPGLEHGQVDGGTSSSLPSSSPPPP</sequence>
<feature type="compositionally biased region" description="Basic and acidic residues" evidence="1">
    <location>
        <begin position="47"/>
        <end position="57"/>
    </location>
</feature>
<evidence type="ECO:0000313" key="3">
    <source>
        <dbReference type="Proteomes" id="UP000008022"/>
    </source>
</evidence>
<accession>A0A0E0N9S1</accession>
<protein>
    <submittedName>
        <fullName evidence="2">Uncharacterized protein</fullName>
    </submittedName>
</protein>
<dbReference type="Proteomes" id="UP000008022">
    <property type="component" value="Unassembled WGS sequence"/>
</dbReference>